<evidence type="ECO:0000313" key="2">
    <source>
        <dbReference type="Proteomes" id="UP001529369"/>
    </source>
</evidence>
<dbReference type="Proteomes" id="UP001529369">
    <property type="component" value="Unassembled WGS sequence"/>
</dbReference>
<gene>
    <name evidence="1" type="ORF">QWZ14_29895</name>
</gene>
<proteinExistence type="predicted"/>
<evidence type="ECO:0000313" key="1">
    <source>
        <dbReference type="EMBL" id="MDN3568608.1"/>
    </source>
</evidence>
<dbReference type="EMBL" id="JAUFPN010000295">
    <property type="protein sequence ID" value="MDN3568608.1"/>
    <property type="molecule type" value="Genomic_DNA"/>
</dbReference>
<keyword evidence="2" id="KW-1185">Reference proteome</keyword>
<accession>A0ABT8AFZ3</accession>
<dbReference type="RefSeq" id="WP_377750797.1">
    <property type="nucleotide sequence ID" value="NZ_JBHTFA010000001.1"/>
</dbReference>
<organism evidence="1 2">
    <name type="scientific">Paeniroseomonas aquatica</name>
    <dbReference type="NCBI Taxonomy" id="373043"/>
    <lineage>
        <taxon>Bacteria</taxon>
        <taxon>Pseudomonadati</taxon>
        <taxon>Pseudomonadota</taxon>
        <taxon>Alphaproteobacteria</taxon>
        <taxon>Acetobacterales</taxon>
        <taxon>Acetobacteraceae</taxon>
        <taxon>Paeniroseomonas</taxon>
    </lineage>
</organism>
<evidence type="ECO:0008006" key="3">
    <source>
        <dbReference type="Google" id="ProtNLM"/>
    </source>
</evidence>
<reference evidence="2" key="1">
    <citation type="journal article" date="2019" name="Int. J. Syst. Evol. Microbiol.">
        <title>The Global Catalogue of Microorganisms (GCM) 10K type strain sequencing project: providing services to taxonomists for standard genome sequencing and annotation.</title>
        <authorList>
            <consortium name="The Broad Institute Genomics Platform"/>
            <consortium name="The Broad Institute Genome Sequencing Center for Infectious Disease"/>
            <person name="Wu L."/>
            <person name="Ma J."/>
        </authorList>
    </citation>
    <scope>NUCLEOTIDE SEQUENCE [LARGE SCALE GENOMIC DNA]</scope>
    <source>
        <strain evidence="2">CECT 7131</strain>
    </source>
</reference>
<sequence>MLLWSVTPTFAAVEEPIELADDPFQITDPIAAKPGAAEAAFVGAYERARRGSVRNTGAVETQLSMGVVPGLELRIGQVGAYGNLETRRKLGTVSDALTPSEDGGQAAWGGSTRIGALYEFSDGRGGYPAVAGLMRLRTLYGPGKPAYEAETMALIGRTFPFGQQAIGTHLNIGWTSRLDPQPGERPNRYLVNASIGQAVSPVTALVLTYAREQQERGDRDYSLIQAGVRHRLRGDRFVLGLAAGFGTTRDTPRYQLAFALQWQLSDAR</sequence>
<comment type="caution">
    <text evidence="1">The sequence shown here is derived from an EMBL/GenBank/DDBJ whole genome shotgun (WGS) entry which is preliminary data.</text>
</comment>
<protein>
    <recommendedName>
        <fullName evidence="3">Transporter</fullName>
    </recommendedName>
</protein>
<name>A0ABT8AFZ3_9PROT</name>